<keyword evidence="7" id="KW-1185">Reference proteome</keyword>
<proteinExistence type="predicted"/>
<protein>
    <recommendedName>
        <fullName evidence="5">C3H1-type domain-containing protein</fullName>
    </recommendedName>
</protein>
<keyword evidence="1" id="KW-0677">Repeat</keyword>
<gene>
    <name evidence="6" type="ORF">TrVE_jg3567</name>
</gene>
<evidence type="ECO:0000256" key="4">
    <source>
        <dbReference type="SAM" id="MobiDB-lite"/>
    </source>
</evidence>
<dbReference type="Gene3D" id="3.30.1370.210">
    <property type="match status" value="1"/>
</dbReference>
<dbReference type="InterPro" id="IPR000571">
    <property type="entry name" value="Znf_CCCH"/>
</dbReference>
<dbReference type="InterPro" id="IPR003409">
    <property type="entry name" value="MORN"/>
</dbReference>
<evidence type="ECO:0000259" key="5">
    <source>
        <dbReference type="PROSITE" id="PS50103"/>
    </source>
</evidence>
<feature type="coiled-coil region" evidence="3">
    <location>
        <begin position="296"/>
        <end position="323"/>
    </location>
</feature>
<dbReference type="PROSITE" id="PS50096">
    <property type="entry name" value="IQ"/>
    <property type="match status" value="1"/>
</dbReference>
<dbReference type="SUPFAM" id="SSF82185">
    <property type="entry name" value="Histone H3 K4-specific methyltransferase SET7/9 N-terminal domain"/>
    <property type="match status" value="3"/>
</dbReference>
<evidence type="ECO:0000256" key="1">
    <source>
        <dbReference type="ARBA" id="ARBA00022737"/>
    </source>
</evidence>
<dbReference type="Pfam" id="PF02493">
    <property type="entry name" value="MORN"/>
    <property type="match status" value="17"/>
</dbReference>
<dbReference type="PANTHER" id="PTHR23084:SF263">
    <property type="entry name" value="MORN REPEAT-CONTAINING PROTEIN 1"/>
    <property type="match status" value="1"/>
</dbReference>
<evidence type="ECO:0000313" key="6">
    <source>
        <dbReference type="EMBL" id="GMI03666.1"/>
    </source>
</evidence>
<keyword evidence="2" id="KW-0863">Zinc-finger</keyword>
<keyword evidence="2" id="KW-0862">Zinc</keyword>
<evidence type="ECO:0000313" key="7">
    <source>
        <dbReference type="Proteomes" id="UP001165160"/>
    </source>
</evidence>
<name>A0A9W7CCI6_9STRA</name>
<dbReference type="PROSITE" id="PS50103">
    <property type="entry name" value="ZF_C3H1"/>
    <property type="match status" value="1"/>
</dbReference>
<evidence type="ECO:0000256" key="2">
    <source>
        <dbReference type="PROSITE-ProRule" id="PRU00723"/>
    </source>
</evidence>
<keyword evidence="2" id="KW-0479">Metal-binding</keyword>
<reference evidence="7" key="1">
    <citation type="journal article" date="2023" name="Commun. Biol.">
        <title>Genome analysis of Parmales, the sister group of diatoms, reveals the evolutionary specialization of diatoms from phago-mixotrophs to photoautotrophs.</title>
        <authorList>
            <person name="Ban H."/>
            <person name="Sato S."/>
            <person name="Yoshikawa S."/>
            <person name="Yamada K."/>
            <person name="Nakamura Y."/>
            <person name="Ichinomiya M."/>
            <person name="Sato N."/>
            <person name="Blanc-Mathieu R."/>
            <person name="Endo H."/>
            <person name="Kuwata A."/>
            <person name="Ogata H."/>
        </authorList>
    </citation>
    <scope>NUCLEOTIDE SEQUENCE [LARGE SCALE GENOMIC DNA]</scope>
    <source>
        <strain evidence="7">NIES 3699</strain>
    </source>
</reference>
<comment type="caution">
    <text evidence="6">The sequence shown here is derived from an EMBL/GenBank/DDBJ whole genome shotgun (WGS) entry which is preliminary data.</text>
</comment>
<feature type="zinc finger region" description="C3H1-type" evidence="2">
    <location>
        <begin position="399"/>
        <end position="425"/>
    </location>
</feature>
<dbReference type="Proteomes" id="UP001165160">
    <property type="component" value="Unassembled WGS sequence"/>
</dbReference>
<dbReference type="SMART" id="SM00698">
    <property type="entry name" value="MORN"/>
    <property type="match status" value="19"/>
</dbReference>
<dbReference type="AlphaFoldDB" id="A0A9W7CCI6"/>
<accession>A0A9W7CCI6</accession>
<dbReference type="EMBL" id="BRXX01000305">
    <property type="protein sequence ID" value="GMI03666.1"/>
    <property type="molecule type" value="Genomic_DNA"/>
</dbReference>
<feature type="region of interest" description="Disordered" evidence="4">
    <location>
        <begin position="253"/>
        <end position="294"/>
    </location>
</feature>
<dbReference type="Gene3D" id="2.20.110.10">
    <property type="entry name" value="Histone H3 K4-specific methyltransferase SET7/9 N-terminal domain"/>
    <property type="match status" value="9"/>
</dbReference>
<evidence type="ECO:0000256" key="3">
    <source>
        <dbReference type="SAM" id="Coils"/>
    </source>
</evidence>
<dbReference type="FunFam" id="2.20.110.10:FF:000002">
    <property type="entry name" value="Phosphatidylinositol 4-phosphate 5-kinase 8"/>
    <property type="match status" value="1"/>
</dbReference>
<feature type="domain" description="C3H1-type" evidence="5">
    <location>
        <begin position="399"/>
        <end position="425"/>
    </location>
</feature>
<dbReference type="GO" id="GO:0008270">
    <property type="term" value="F:zinc ion binding"/>
    <property type="evidence" value="ECO:0007669"/>
    <property type="project" value="UniProtKB-KW"/>
</dbReference>
<dbReference type="PANTHER" id="PTHR23084">
    <property type="entry name" value="PHOSPHATIDYLINOSITOL-4-PHOSPHATE 5-KINASE RELATED"/>
    <property type="match status" value="1"/>
</dbReference>
<keyword evidence="3" id="KW-0175">Coiled coil</keyword>
<feature type="compositionally biased region" description="Acidic residues" evidence="4">
    <location>
        <begin position="257"/>
        <end position="280"/>
    </location>
</feature>
<sequence length="1025" mass="116187">MKVVLERRAERARATNRQISDQTWINDREKKLAAQLQAASLADQNRKSRAATRICALGRGKLARLEAAELRAQHWAALVFQKWTRGAFGRKRAREARWKLLRVVPSLYALKLMRLRSREVDRVKDWIEMFDPLTNSFWYFNKAESENGIPNTCWDHPKEFNDKLTCVWHPVTYPHKSETPSNQACCMRFKTRREYNTHRIKEHSWTCCGCETINTGLTYPRCWVCNNSRAWDGTDLVAKMKAEVTKTLFKFNHPELFEQDEDDEDENDRNEEDSLDDEESGFGLEKGLPALGPDAAMAKFEEEKKAKKEVERMKRERARAGKSNLPQLAAYNPNSRQSMMISGEQFNQSTSFATAMASDGDSAAWGQESGVLDPIEIVPTLKTDIAVVKSEVNRGVRVDQYLTVCRKFKKGTCTKTTCPRAHPGLRDNAELFPVEGKGKRGAFMVQVCWDWIVRGKCNDRMHCTKYHSYIRPETTEIIMRLYPKRNGTRQKESASGMLVSGSVSDEIFQGYGIIEWTSGDSYCGNLKDNLRSGFGVWKSADGTKEYLGNWVRGLREGWGVLTHPVGETYVGEFVSGKMEGVGRLTSANGDIYDGNFINGKYHGIGKFQKSNGDTFIGYSHEGDAEGLGVQVYANGFKYKGYFSKNKRSGKGVAIYPNKSKYSGQWSEGYHEGFGMFVSADNACYVGQWRRGKKHGLGRYYFQNGDFYDGHFMLDHAAGHGVYFHKDTDNVYVGQWEESKRCGIGTYYYKTGSVYKGYFAENDIHGKGVFLFANGSKYAGQFKNNLKHGFGKFTWPNGNHYAGNFADDKMDGHGEMIYSSGHEYRGAWKNNKKHGRGIFLSNRGNIYDGFFKNDIREGKGKQIYFPGTILEEMYDGDWVKGMRHGMGKYVYKQSEGTVYEGEWVKDLRHGKGIVRFKDGSVYSGDIKRERIEGEGTWCYKDGSQYAGSFRNGEKSGYGTHLNGTSGEIFQGDFENGVRHGRGKLTQISGNSFSGDFDHGVVRGRGTYELRCSEDDADVISLQVFGF</sequence>
<organism evidence="6 7">
    <name type="scientific">Triparma verrucosa</name>
    <dbReference type="NCBI Taxonomy" id="1606542"/>
    <lineage>
        <taxon>Eukaryota</taxon>
        <taxon>Sar</taxon>
        <taxon>Stramenopiles</taxon>
        <taxon>Ochrophyta</taxon>
        <taxon>Bolidophyceae</taxon>
        <taxon>Parmales</taxon>
        <taxon>Triparmaceae</taxon>
        <taxon>Triparma</taxon>
    </lineage>
</organism>